<dbReference type="Pfam" id="PF07715">
    <property type="entry name" value="Plug"/>
    <property type="match status" value="1"/>
</dbReference>
<evidence type="ECO:0000256" key="10">
    <source>
        <dbReference type="ARBA" id="ARBA00023237"/>
    </source>
</evidence>
<evidence type="ECO:0000256" key="3">
    <source>
        <dbReference type="ARBA" id="ARBA00022448"/>
    </source>
</evidence>
<dbReference type="InterPro" id="IPR036942">
    <property type="entry name" value="Beta-barrel_TonB_sf"/>
</dbReference>
<dbReference type="PROSITE" id="PS52016">
    <property type="entry name" value="TONB_DEPENDENT_REC_3"/>
    <property type="match status" value="1"/>
</dbReference>
<dbReference type="InterPro" id="IPR012910">
    <property type="entry name" value="Plug_dom"/>
</dbReference>
<evidence type="ECO:0000256" key="6">
    <source>
        <dbReference type="ARBA" id="ARBA00022729"/>
    </source>
</evidence>
<evidence type="ECO:0000256" key="7">
    <source>
        <dbReference type="ARBA" id="ARBA00023077"/>
    </source>
</evidence>
<dbReference type="PATRIC" id="fig|320778.3.peg.433"/>
<keyword evidence="8 11" id="KW-0472">Membrane</keyword>
<keyword evidence="5 11" id="KW-0812">Transmembrane</keyword>
<evidence type="ECO:0000259" key="14">
    <source>
        <dbReference type="Pfam" id="PF07715"/>
    </source>
</evidence>
<dbReference type="GO" id="GO:0009279">
    <property type="term" value="C:cell outer membrane"/>
    <property type="evidence" value="ECO:0007669"/>
    <property type="project" value="UniProtKB-SubCell"/>
</dbReference>
<evidence type="ECO:0000313" key="16">
    <source>
        <dbReference type="Proteomes" id="UP000035909"/>
    </source>
</evidence>
<evidence type="ECO:0000259" key="13">
    <source>
        <dbReference type="Pfam" id="PF00593"/>
    </source>
</evidence>
<dbReference type="Gene3D" id="2.170.130.10">
    <property type="entry name" value="TonB-dependent receptor, plug domain"/>
    <property type="match status" value="1"/>
</dbReference>
<evidence type="ECO:0000256" key="5">
    <source>
        <dbReference type="ARBA" id="ARBA00022692"/>
    </source>
</evidence>
<dbReference type="InterPro" id="IPR037066">
    <property type="entry name" value="Plug_dom_sf"/>
</dbReference>
<dbReference type="InterPro" id="IPR039426">
    <property type="entry name" value="TonB-dep_rcpt-like"/>
</dbReference>
<evidence type="ECO:0000256" key="4">
    <source>
        <dbReference type="ARBA" id="ARBA00022452"/>
    </source>
</evidence>
<evidence type="ECO:0000313" key="15">
    <source>
        <dbReference type="EMBL" id="KLV11669.1"/>
    </source>
</evidence>
<feature type="domain" description="TonB-dependent receptor plug" evidence="14">
    <location>
        <begin position="25"/>
        <end position="134"/>
    </location>
</feature>
<keyword evidence="7 12" id="KW-0798">TonB box</keyword>
<keyword evidence="4 11" id="KW-1134">Transmembrane beta strand</keyword>
<dbReference type="Pfam" id="PF00593">
    <property type="entry name" value="TonB_dep_Rec_b-barrel"/>
    <property type="match status" value="1"/>
</dbReference>
<feature type="domain" description="TonB-dependent receptor-like beta-barrel" evidence="13">
    <location>
        <begin position="283"/>
        <end position="626"/>
    </location>
</feature>
<comment type="similarity">
    <text evidence="2">Belongs to the TonB-dependent receptor family. Hemoglobin/haptoglobin binding protein subfamily.</text>
</comment>
<dbReference type="SUPFAM" id="SSF56935">
    <property type="entry name" value="Porins"/>
    <property type="match status" value="1"/>
</dbReference>
<evidence type="ECO:0000256" key="2">
    <source>
        <dbReference type="ARBA" id="ARBA00008143"/>
    </source>
</evidence>
<evidence type="ECO:0000256" key="12">
    <source>
        <dbReference type="RuleBase" id="RU003357"/>
    </source>
</evidence>
<dbReference type="GO" id="GO:0015344">
    <property type="term" value="F:siderophore uptake transmembrane transporter activity"/>
    <property type="evidence" value="ECO:0007669"/>
    <property type="project" value="TreeGrafter"/>
</dbReference>
<evidence type="ECO:0000256" key="8">
    <source>
        <dbReference type="ARBA" id="ARBA00023136"/>
    </source>
</evidence>
<reference evidence="15 16" key="1">
    <citation type="submission" date="2015-05" db="EMBL/GenBank/DDBJ databases">
        <title>Photobacterium galathea sp. nov.</title>
        <authorList>
            <person name="Machado H."/>
            <person name="Gram L."/>
        </authorList>
    </citation>
    <scope>NUCLEOTIDE SEQUENCE [LARGE SCALE GENOMIC DNA]</scope>
    <source>
        <strain evidence="15 16">DSM 22954</strain>
    </source>
</reference>
<keyword evidence="9" id="KW-0675">Receptor</keyword>
<keyword evidence="10 11" id="KW-0998">Cell outer membrane</keyword>
<gene>
    <name evidence="15" type="ORF">ABT57_02045</name>
</gene>
<name>A0A0J1HJ74_9GAMM</name>
<dbReference type="InterPro" id="IPR000531">
    <property type="entry name" value="Beta-barrel_TonB"/>
</dbReference>
<evidence type="ECO:0000256" key="9">
    <source>
        <dbReference type="ARBA" id="ARBA00023170"/>
    </source>
</evidence>
<keyword evidence="6" id="KW-0732">Signal</keyword>
<proteinExistence type="inferred from homology"/>
<dbReference type="PANTHER" id="PTHR30069:SF29">
    <property type="entry name" value="HEMOGLOBIN AND HEMOGLOBIN-HAPTOGLOBIN-BINDING PROTEIN 1-RELATED"/>
    <property type="match status" value="1"/>
</dbReference>
<evidence type="ECO:0000256" key="1">
    <source>
        <dbReference type="ARBA" id="ARBA00004571"/>
    </source>
</evidence>
<comment type="caution">
    <text evidence="15">The sequence shown here is derived from an EMBL/GenBank/DDBJ whole genome shotgun (WGS) entry which is preliminary data.</text>
</comment>
<dbReference type="GO" id="GO:0044718">
    <property type="term" value="P:siderophore transmembrane transport"/>
    <property type="evidence" value="ECO:0007669"/>
    <property type="project" value="TreeGrafter"/>
</dbReference>
<dbReference type="STRING" id="320778.ABT57_02045"/>
<dbReference type="Proteomes" id="UP000035909">
    <property type="component" value="Unassembled WGS sequence"/>
</dbReference>
<evidence type="ECO:0000256" key="11">
    <source>
        <dbReference type="PROSITE-ProRule" id="PRU01360"/>
    </source>
</evidence>
<accession>A0A0J1HJ74</accession>
<dbReference type="PANTHER" id="PTHR30069">
    <property type="entry name" value="TONB-DEPENDENT OUTER MEMBRANE RECEPTOR"/>
    <property type="match status" value="1"/>
</dbReference>
<dbReference type="Gene3D" id="2.40.170.20">
    <property type="entry name" value="TonB-dependent receptor, beta-barrel domain"/>
    <property type="match status" value="1"/>
</dbReference>
<sequence>MSMSLEELANADIRITSAAKKPQALNEVPAAVYVISQEQIRRSGVRSVAEALALAPGVQVNKISTFNWQVSMRGLNEVLFNKLLVMIDGRSVFSPLMSGTYWHTIDTILEDIERIEVIRGTAGTMWGGNAANGVINIITRNSHQTPGHFIEVAAGENQYQELSYRYGFSLNDHWAARFYAKGVKSDYYSDWNDAWQNLRGGFRADYDGSEREITLQAGGFETRSSHDWTVADFYRPSDSIYSPARLNVYHRGAYASVDWLEHGETTSYELHLWLDANETNEPSAEAEFYTFDLDTLAHHSLAAGHSLTLGGGARVIHRRTEPYPGDFLRQTEPWGRFSHDPRGTDVILNAYLQLDSQLTEKLTGLLGAKVEHFSINDATEFQPQARLLYHVSPQQQVWLGAGRGAVTPSFVDSKTDGYILGQVEVQNNATGANTVHPMLISTTANPDMDTETVTTVDIGHRISPTAELAIDSTLFYSRFKNLRMLDDMAIQCVYGLCTDGTQLPHGMFVIGNSYSDALDAESYGFETAVRWSPMPVFTLNTSYSYIRTKADCQGYSSCEPDADTGYRLNHELQPAHYLSVQSLWDITPEWQLDLWYRYKSAVSTSNDFYRAPSVSTLDLRLAWQATPHSPQIELIVDALGKGHYRDLPTKAKLEDSITLRAAWNLL</sequence>
<comment type="subcellular location">
    <subcellularLocation>
        <location evidence="1 11">Cell outer membrane</location>
        <topology evidence="1 11">Multi-pass membrane protein</topology>
    </subcellularLocation>
</comment>
<keyword evidence="16" id="KW-1185">Reference proteome</keyword>
<dbReference type="EMBL" id="LDOU01000002">
    <property type="protein sequence ID" value="KLV11669.1"/>
    <property type="molecule type" value="Genomic_DNA"/>
</dbReference>
<dbReference type="AlphaFoldDB" id="A0A0J1HJ74"/>
<organism evidence="15 16">
    <name type="scientific">Photobacterium ganghwense</name>
    <dbReference type="NCBI Taxonomy" id="320778"/>
    <lineage>
        <taxon>Bacteria</taxon>
        <taxon>Pseudomonadati</taxon>
        <taxon>Pseudomonadota</taxon>
        <taxon>Gammaproteobacteria</taxon>
        <taxon>Vibrionales</taxon>
        <taxon>Vibrionaceae</taxon>
        <taxon>Photobacterium</taxon>
    </lineage>
</organism>
<protein>
    <submittedName>
        <fullName evidence="15">Uncharacterized protein</fullName>
    </submittedName>
</protein>
<keyword evidence="3 11" id="KW-0813">Transport</keyword>